<dbReference type="KEGG" id="smo:SELMODRAFT_423121"/>
<accession>D8SKM7</accession>
<dbReference type="InParanoid" id="D8SKM7"/>
<dbReference type="EMBL" id="GL377625">
    <property type="protein sequence ID" value="EFJ15009.1"/>
    <property type="molecule type" value="Genomic_DNA"/>
</dbReference>
<evidence type="ECO:0000313" key="2">
    <source>
        <dbReference type="EMBL" id="EFJ15009.1"/>
    </source>
</evidence>
<dbReference type="Gramene" id="EFJ15009">
    <property type="protein sequence ID" value="EFJ15009"/>
    <property type="gene ID" value="SELMODRAFT_423121"/>
</dbReference>
<sequence length="583" mass="70097">MAGRAASRQAPSSRDSSRAGSMVDDVEAEYIREVMKRRRSSKELRMPATMALGDSGVPEFQARLLALRMAVKDYELPMQLAYDELEDLAANTERVKSVIEKNMTLLTVQMRKRNFRYYKSAFLAWIFYVQRKLARRVAMRNARDYALRRRLGRAFDAWHICWLRMHKFMKLQLSAQNLLRRHSLKRIWRAWSSLVKKRLREDEKHWREKQLVRDLNVRQRGCVRQRAVNAIKRRRLHRAFFAFKIGLEILKDTRSRRNHIFYIVTRRKVAVGFKLWERYPRKRERDLRVIQRRQRRVAQDCIWTWDDETSFLKFRRRRMRRCRLSIAFEMWRLFISRKMKYDTIATRIIRARLKRYFTDLREICLEEIWKRRTCERARRKCTHLRTRWFFEAWITYMQIQLQERSYRIEEYAAVLENENQKTRSECDRLGRIIDTGEWDQQRIVELEQASLILNGEKEALLKLAARLEGEHKEAMDYQRRQEQAINTLKNEMLGCNYLRKNKLLVKGASSFNSVLRAVKSEAIKEGVNPEVVKSIDEKCMDQVIVFPDGDLRVKPLTKYDKGKWKLRPEATTSMNSSDDSLDS</sequence>
<proteinExistence type="predicted"/>
<reference evidence="2 3" key="1">
    <citation type="journal article" date="2011" name="Science">
        <title>The Selaginella genome identifies genetic changes associated with the evolution of vascular plants.</title>
        <authorList>
            <person name="Banks J.A."/>
            <person name="Nishiyama T."/>
            <person name="Hasebe M."/>
            <person name="Bowman J.L."/>
            <person name="Gribskov M."/>
            <person name="dePamphilis C."/>
            <person name="Albert V.A."/>
            <person name="Aono N."/>
            <person name="Aoyama T."/>
            <person name="Ambrose B.A."/>
            <person name="Ashton N.W."/>
            <person name="Axtell M.J."/>
            <person name="Barker E."/>
            <person name="Barker M.S."/>
            <person name="Bennetzen J.L."/>
            <person name="Bonawitz N.D."/>
            <person name="Chapple C."/>
            <person name="Cheng C."/>
            <person name="Correa L.G."/>
            <person name="Dacre M."/>
            <person name="DeBarry J."/>
            <person name="Dreyer I."/>
            <person name="Elias M."/>
            <person name="Engstrom E.M."/>
            <person name="Estelle M."/>
            <person name="Feng L."/>
            <person name="Finet C."/>
            <person name="Floyd S.K."/>
            <person name="Frommer W.B."/>
            <person name="Fujita T."/>
            <person name="Gramzow L."/>
            <person name="Gutensohn M."/>
            <person name="Harholt J."/>
            <person name="Hattori M."/>
            <person name="Heyl A."/>
            <person name="Hirai T."/>
            <person name="Hiwatashi Y."/>
            <person name="Ishikawa M."/>
            <person name="Iwata M."/>
            <person name="Karol K.G."/>
            <person name="Koehler B."/>
            <person name="Kolukisaoglu U."/>
            <person name="Kubo M."/>
            <person name="Kurata T."/>
            <person name="Lalonde S."/>
            <person name="Li K."/>
            <person name="Li Y."/>
            <person name="Litt A."/>
            <person name="Lyons E."/>
            <person name="Manning G."/>
            <person name="Maruyama T."/>
            <person name="Michael T.P."/>
            <person name="Mikami K."/>
            <person name="Miyazaki S."/>
            <person name="Morinaga S."/>
            <person name="Murata T."/>
            <person name="Mueller-Roeber B."/>
            <person name="Nelson D.R."/>
            <person name="Obara M."/>
            <person name="Oguri Y."/>
            <person name="Olmstead R.G."/>
            <person name="Onodera N."/>
            <person name="Petersen B.L."/>
            <person name="Pils B."/>
            <person name="Prigge M."/>
            <person name="Rensing S.A."/>
            <person name="Riano-Pachon D.M."/>
            <person name="Roberts A.W."/>
            <person name="Sato Y."/>
            <person name="Scheller H.V."/>
            <person name="Schulz B."/>
            <person name="Schulz C."/>
            <person name="Shakirov E.V."/>
            <person name="Shibagaki N."/>
            <person name="Shinohara N."/>
            <person name="Shippen D.E."/>
            <person name="Soerensen I."/>
            <person name="Sotooka R."/>
            <person name="Sugimoto N."/>
            <person name="Sugita M."/>
            <person name="Sumikawa N."/>
            <person name="Tanurdzic M."/>
            <person name="Theissen G."/>
            <person name="Ulvskov P."/>
            <person name="Wakazuki S."/>
            <person name="Weng J.K."/>
            <person name="Willats W.W."/>
            <person name="Wipf D."/>
            <person name="Wolf P.G."/>
            <person name="Yang L."/>
            <person name="Zimmer A.D."/>
            <person name="Zhu Q."/>
            <person name="Mitros T."/>
            <person name="Hellsten U."/>
            <person name="Loque D."/>
            <person name="Otillar R."/>
            <person name="Salamov A."/>
            <person name="Schmutz J."/>
            <person name="Shapiro H."/>
            <person name="Lindquist E."/>
            <person name="Lucas S."/>
            <person name="Rokhsar D."/>
            <person name="Grigoriev I.V."/>
        </authorList>
    </citation>
    <scope>NUCLEOTIDE SEQUENCE [LARGE SCALE GENOMIC DNA]</scope>
</reference>
<dbReference type="STRING" id="88036.D8SKM7"/>
<name>D8SKM7_SELML</name>
<dbReference type="OrthoDB" id="1922948at2759"/>
<dbReference type="HOGENOM" id="CLU_468051_0_0_1"/>
<protein>
    <recommendedName>
        <fullName evidence="4">Sfi1 spindle body domain-containing protein</fullName>
    </recommendedName>
</protein>
<evidence type="ECO:0000313" key="3">
    <source>
        <dbReference type="Proteomes" id="UP000001514"/>
    </source>
</evidence>
<dbReference type="AlphaFoldDB" id="D8SKM7"/>
<organism evidence="3">
    <name type="scientific">Selaginella moellendorffii</name>
    <name type="common">Spikemoss</name>
    <dbReference type="NCBI Taxonomy" id="88036"/>
    <lineage>
        <taxon>Eukaryota</taxon>
        <taxon>Viridiplantae</taxon>
        <taxon>Streptophyta</taxon>
        <taxon>Embryophyta</taxon>
        <taxon>Tracheophyta</taxon>
        <taxon>Lycopodiopsida</taxon>
        <taxon>Selaginellales</taxon>
        <taxon>Selaginellaceae</taxon>
        <taxon>Selaginella</taxon>
    </lineage>
</organism>
<dbReference type="OMA" id="FKAWRGW"/>
<evidence type="ECO:0008006" key="4">
    <source>
        <dbReference type="Google" id="ProtNLM"/>
    </source>
</evidence>
<keyword evidence="3" id="KW-1185">Reference proteome</keyword>
<feature type="region of interest" description="Disordered" evidence="1">
    <location>
        <begin position="1"/>
        <end position="21"/>
    </location>
</feature>
<gene>
    <name evidence="2" type="ORF">SELMODRAFT_423121</name>
</gene>
<evidence type="ECO:0000256" key="1">
    <source>
        <dbReference type="SAM" id="MobiDB-lite"/>
    </source>
</evidence>
<dbReference type="Proteomes" id="UP000001514">
    <property type="component" value="Unassembled WGS sequence"/>
</dbReference>